<feature type="domain" description="AB hydrolase-1" evidence="3">
    <location>
        <begin position="103"/>
        <end position="258"/>
    </location>
</feature>
<dbReference type="OrthoDB" id="425534at2759"/>
<evidence type="ECO:0000259" key="4">
    <source>
        <dbReference type="Pfam" id="PF08386"/>
    </source>
</evidence>
<organism evidence="5 6">
    <name type="scientific">Pholiota conissans</name>
    <dbReference type="NCBI Taxonomy" id="109636"/>
    <lineage>
        <taxon>Eukaryota</taxon>
        <taxon>Fungi</taxon>
        <taxon>Dikarya</taxon>
        <taxon>Basidiomycota</taxon>
        <taxon>Agaricomycotina</taxon>
        <taxon>Agaricomycetes</taxon>
        <taxon>Agaricomycetidae</taxon>
        <taxon>Agaricales</taxon>
        <taxon>Agaricineae</taxon>
        <taxon>Strophariaceae</taxon>
        <taxon>Pholiota</taxon>
    </lineage>
</organism>
<evidence type="ECO:0000259" key="3">
    <source>
        <dbReference type="Pfam" id="PF00561"/>
    </source>
</evidence>
<comment type="caution">
    <text evidence="5">The sequence shown here is derived from an EMBL/GenBank/DDBJ whole genome shotgun (WGS) entry which is preliminary data.</text>
</comment>
<evidence type="ECO:0000256" key="1">
    <source>
        <dbReference type="ARBA" id="ARBA00010088"/>
    </source>
</evidence>
<dbReference type="Pfam" id="PF08386">
    <property type="entry name" value="Abhydrolase_4"/>
    <property type="match status" value="1"/>
</dbReference>
<comment type="similarity">
    <text evidence="1">Belongs to the peptidase S33 family.</text>
</comment>
<evidence type="ECO:0000313" key="5">
    <source>
        <dbReference type="EMBL" id="KAF9474278.1"/>
    </source>
</evidence>
<accession>A0A9P6CW71</accession>
<gene>
    <name evidence="5" type="ORF">BDN70DRAFT_884986</name>
</gene>
<dbReference type="InterPro" id="IPR000073">
    <property type="entry name" value="AB_hydrolase_1"/>
</dbReference>
<dbReference type="Gene3D" id="3.40.50.1820">
    <property type="entry name" value="alpha/beta hydrolase"/>
    <property type="match status" value="1"/>
</dbReference>
<dbReference type="PANTHER" id="PTHR43248">
    <property type="entry name" value="2-SUCCINYL-6-HYDROXY-2,4-CYCLOHEXADIENE-1-CARBOXYLATE SYNTHASE"/>
    <property type="match status" value="1"/>
</dbReference>
<dbReference type="InterPro" id="IPR051601">
    <property type="entry name" value="Serine_prot/Carboxylest_S33"/>
</dbReference>
<dbReference type="EMBL" id="MU155387">
    <property type="protein sequence ID" value="KAF9474278.1"/>
    <property type="molecule type" value="Genomic_DNA"/>
</dbReference>
<keyword evidence="2" id="KW-0378">Hydrolase</keyword>
<dbReference type="PANTHER" id="PTHR43248:SF25">
    <property type="entry name" value="AB HYDROLASE-1 DOMAIN-CONTAINING PROTEIN-RELATED"/>
    <property type="match status" value="1"/>
</dbReference>
<dbReference type="Pfam" id="PF00561">
    <property type="entry name" value="Abhydrolase_1"/>
    <property type="match status" value="1"/>
</dbReference>
<dbReference type="Proteomes" id="UP000807469">
    <property type="component" value="Unassembled WGS sequence"/>
</dbReference>
<sequence>MSSLYCFGIILGVIAFTLPALFLPQSLHHPLSFPTFSKPNSDFSWQEVIPQKKLIWKNCYTHHQCTRLVVPLNHFNPEGRQATIALIRIPSSYPISSKKYRGPILFNPGGPGGEGIGLIQRQGEHFRRIVGPQFDIVGFDPRGIGRSTPRTSLFKNDVERAIWDAGSGQVNTTDEGVAKTWARAIVLGQNAADNDDGSLQFMNTEQTARDMLSIVEAHGRSKLQYWGFSYGTVLGAVFASLFPGKIERMILDGVVDVDEYFGNKWSNKLLHTAEVMDLFISSCVEAGSSGCAFWAPTVDQLRLKIDNLYSSVRRRPVPVKSGSTYGLVDYDKLRGVIFKLLKSPYASFQPLAKGLADLAAGDGLWVLKMYNQLIVPRFDHQCNSSTPNHDPIGESDGGIAVLCNDNHELPEDIKWAEDFYQLMINGSEWGDVWSRYLMSCQGWPISIKQPFRGPFGGDTSHPILLIGNTLDPVTPLFGAHKASKVFPGSVVLTQGAAGHCSIVAHSSCTQTYIREYFIDGTLPEVATTCHANASFFLDRSHHSPLDEVQHNLSDDMEWLSLSFTGAI</sequence>
<dbReference type="SUPFAM" id="SSF53474">
    <property type="entry name" value="alpha/beta-Hydrolases"/>
    <property type="match status" value="1"/>
</dbReference>
<evidence type="ECO:0000313" key="6">
    <source>
        <dbReference type="Proteomes" id="UP000807469"/>
    </source>
</evidence>
<proteinExistence type="inferred from homology"/>
<dbReference type="AlphaFoldDB" id="A0A9P6CW71"/>
<feature type="domain" description="Peptidase S33 tripeptidyl aminopeptidase-like C-terminal" evidence="4">
    <location>
        <begin position="429"/>
        <end position="529"/>
    </location>
</feature>
<evidence type="ECO:0000256" key="2">
    <source>
        <dbReference type="ARBA" id="ARBA00022801"/>
    </source>
</evidence>
<reference evidence="5" key="1">
    <citation type="submission" date="2020-11" db="EMBL/GenBank/DDBJ databases">
        <authorList>
            <consortium name="DOE Joint Genome Institute"/>
            <person name="Ahrendt S."/>
            <person name="Riley R."/>
            <person name="Andreopoulos W."/>
            <person name="Labutti K."/>
            <person name="Pangilinan J."/>
            <person name="Ruiz-Duenas F.J."/>
            <person name="Barrasa J.M."/>
            <person name="Sanchez-Garcia M."/>
            <person name="Camarero S."/>
            <person name="Miyauchi S."/>
            <person name="Serrano A."/>
            <person name="Linde D."/>
            <person name="Babiker R."/>
            <person name="Drula E."/>
            <person name="Ayuso-Fernandez I."/>
            <person name="Pacheco R."/>
            <person name="Padilla G."/>
            <person name="Ferreira P."/>
            <person name="Barriuso J."/>
            <person name="Kellner H."/>
            <person name="Castanera R."/>
            <person name="Alfaro M."/>
            <person name="Ramirez L."/>
            <person name="Pisabarro A.G."/>
            <person name="Kuo A."/>
            <person name="Tritt A."/>
            <person name="Lipzen A."/>
            <person name="He G."/>
            <person name="Yan M."/>
            <person name="Ng V."/>
            <person name="Cullen D."/>
            <person name="Martin F."/>
            <person name="Rosso M.-N."/>
            <person name="Henrissat B."/>
            <person name="Hibbett D."/>
            <person name="Martinez A.T."/>
            <person name="Grigoriev I.V."/>
        </authorList>
    </citation>
    <scope>NUCLEOTIDE SEQUENCE</scope>
    <source>
        <strain evidence="5">CIRM-BRFM 674</strain>
    </source>
</reference>
<dbReference type="InterPro" id="IPR013595">
    <property type="entry name" value="Pept_S33_TAP-like_C"/>
</dbReference>
<dbReference type="InterPro" id="IPR029058">
    <property type="entry name" value="AB_hydrolase_fold"/>
</dbReference>
<dbReference type="GO" id="GO:0016787">
    <property type="term" value="F:hydrolase activity"/>
    <property type="evidence" value="ECO:0007669"/>
    <property type="project" value="UniProtKB-KW"/>
</dbReference>
<name>A0A9P6CW71_9AGAR</name>
<keyword evidence="6" id="KW-1185">Reference proteome</keyword>
<protein>
    <submittedName>
        <fullName evidence="5">Alpha/beta-hydrolase</fullName>
    </submittedName>
</protein>